<dbReference type="InterPro" id="IPR016156">
    <property type="entry name" value="FAD/NAD-linked_Rdtase_dimer_sf"/>
</dbReference>
<dbReference type="EMBL" id="MCZF01000142">
    <property type="protein sequence ID" value="PMM51992.1"/>
    <property type="molecule type" value="Genomic_DNA"/>
</dbReference>
<dbReference type="Gene3D" id="3.50.50.60">
    <property type="entry name" value="FAD/NAD(P)-binding domain"/>
    <property type="match status" value="2"/>
</dbReference>
<sequence>MKIVILGGSAAGMSFAAKYKRNQPTDDVIVIEKRNYLSFGACGLPYFVGDKFPNTERMIARTPQQAIDSGLDVRMDTEVVAVNISEQIITVDTQGESQEIQFDKLIVATGARPLIPDFAASFHVGNPERANSADSNNTEHIYTLTSMEDGVAVKQAMLSADKPRVAIIGAGFIGLEVFDAVHDLGKDVTIIEREAHIMSRQFSPEMISDVEDAIRDTGTSLLTNTQVEHIERFASKDNGEGNNEKTSYLLTVSKTQSATNNTNETTSNSAEPEYTTVQADIVILALGFKPNTDLFDLPKMPNGALLVDKFGATPVANIYAVGDCATVHHLTLDQPVYLPLATTANKQARMMADRLAGKETFLDGFLGSSSLKVLDYELASTGISHWMANQHAVPISTSIIKDKNQTDYYPGQEDIKIKLAYDPESKRLLGGEIVGKKGAVARLNALNVAITASMTTQQLGYLDFSYAPPFARTWDALNVAGNVSK</sequence>
<dbReference type="Proteomes" id="UP000235533">
    <property type="component" value="Unassembled WGS sequence"/>
</dbReference>
<dbReference type="InterPro" id="IPR036188">
    <property type="entry name" value="FAD/NAD-bd_sf"/>
</dbReference>
<dbReference type="InterPro" id="IPR023753">
    <property type="entry name" value="FAD/NAD-binding_dom"/>
</dbReference>
<evidence type="ECO:0000259" key="7">
    <source>
        <dbReference type="Pfam" id="PF02852"/>
    </source>
</evidence>
<protein>
    <submittedName>
        <fullName evidence="9">CoA-disulfide reductase</fullName>
    </submittedName>
</protein>
<keyword evidence="4" id="KW-0274">FAD</keyword>
<evidence type="ECO:0000256" key="2">
    <source>
        <dbReference type="ARBA" id="ARBA00009130"/>
    </source>
</evidence>
<accession>A0A2N7JQG6</accession>
<organism evidence="9 10">
    <name type="scientific">Vibrio splendidus</name>
    <dbReference type="NCBI Taxonomy" id="29497"/>
    <lineage>
        <taxon>Bacteria</taxon>
        <taxon>Pseudomonadati</taxon>
        <taxon>Pseudomonadota</taxon>
        <taxon>Gammaproteobacteria</taxon>
        <taxon>Vibrionales</taxon>
        <taxon>Vibrionaceae</taxon>
        <taxon>Vibrio</taxon>
    </lineage>
</organism>
<feature type="domain" description="Pyridine nucleotide-disulphide oxidoreductase dimerisation" evidence="7">
    <location>
        <begin position="370"/>
        <end position="473"/>
    </location>
</feature>
<keyword evidence="5" id="KW-0560">Oxidoreductase</keyword>
<evidence type="ECO:0000313" key="9">
    <source>
        <dbReference type="EMBL" id="PMM51992.1"/>
    </source>
</evidence>
<gene>
    <name evidence="9" type="ORF">BCT54_23605</name>
</gene>
<dbReference type="PANTHER" id="PTHR43429:SF1">
    <property type="entry name" value="NAD(P)H SULFUR OXIDOREDUCTASE (COA-DEPENDENT)"/>
    <property type="match status" value="1"/>
</dbReference>
<evidence type="ECO:0000256" key="6">
    <source>
        <dbReference type="ARBA" id="ARBA00023284"/>
    </source>
</evidence>
<name>A0A2N7JQG6_VIBSP</name>
<dbReference type="GO" id="GO:0016491">
    <property type="term" value="F:oxidoreductase activity"/>
    <property type="evidence" value="ECO:0007669"/>
    <property type="project" value="UniProtKB-KW"/>
</dbReference>
<dbReference type="AlphaFoldDB" id="A0A2N7JQG6"/>
<dbReference type="PANTHER" id="PTHR43429">
    <property type="entry name" value="PYRIDINE NUCLEOTIDE-DISULFIDE OXIDOREDUCTASE DOMAIN-CONTAINING"/>
    <property type="match status" value="1"/>
</dbReference>
<evidence type="ECO:0000256" key="4">
    <source>
        <dbReference type="ARBA" id="ARBA00022827"/>
    </source>
</evidence>
<evidence type="ECO:0000256" key="5">
    <source>
        <dbReference type="ARBA" id="ARBA00023002"/>
    </source>
</evidence>
<comment type="similarity">
    <text evidence="2">Belongs to the class-III pyridine nucleotide-disulfide oxidoreductase family.</text>
</comment>
<dbReference type="Pfam" id="PF02852">
    <property type="entry name" value="Pyr_redox_dim"/>
    <property type="match status" value="1"/>
</dbReference>
<evidence type="ECO:0000313" key="10">
    <source>
        <dbReference type="Proteomes" id="UP000235533"/>
    </source>
</evidence>
<evidence type="ECO:0000259" key="8">
    <source>
        <dbReference type="Pfam" id="PF07992"/>
    </source>
</evidence>
<comment type="cofactor">
    <cofactor evidence="1">
        <name>FAD</name>
        <dbReference type="ChEBI" id="CHEBI:57692"/>
    </cofactor>
</comment>
<comment type="caution">
    <text evidence="9">The sequence shown here is derived from an EMBL/GenBank/DDBJ whole genome shotgun (WGS) entry which is preliminary data.</text>
</comment>
<keyword evidence="6" id="KW-0676">Redox-active center</keyword>
<dbReference type="RefSeq" id="WP_102552554.1">
    <property type="nucleotide sequence ID" value="NZ_MCZF01000142.1"/>
</dbReference>
<evidence type="ECO:0000256" key="1">
    <source>
        <dbReference type="ARBA" id="ARBA00001974"/>
    </source>
</evidence>
<dbReference type="PRINTS" id="PR00368">
    <property type="entry name" value="FADPNR"/>
</dbReference>
<dbReference type="SUPFAM" id="SSF51905">
    <property type="entry name" value="FAD/NAD(P)-binding domain"/>
    <property type="match status" value="1"/>
</dbReference>
<dbReference type="Pfam" id="PF07992">
    <property type="entry name" value="Pyr_redox_2"/>
    <property type="match status" value="1"/>
</dbReference>
<dbReference type="InterPro" id="IPR050260">
    <property type="entry name" value="FAD-bd_OxRdtase"/>
</dbReference>
<dbReference type="PRINTS" id="PR00411">
    <property type="entry name" value="PNDRDTASEI"/>
</dbReference>
<reference evidence="10" key="1">
    <citation type="submission" date="2016-07" db="EMBL/GenBank/DDBJ databases">
        <title>Nontailed viruses are major unrecognized killers of bacteria in the ocean.</title>
        <authorList>
            <person name="Kauffman K."/>
            <person name="Hussain F."/>
            <person name="Yang J."/>
            <person name="Arevalo P."/>
            <person name="Brown J."/>
            <person name="Cutler M."/>
            <person name="Kelly L."/>
            <person name="Polz M.F."/>
        </authorList>
    </citation>
    <scope>NUCLEOTIDE SEQUENCE [LARGE SCALE GENOMIC DNA]</scope>
    <source>
        <strain evidence="10">10N.261.48.B5</strain>
    </source>
</reference>
<evidence type="ECO:0000256" key="3">
    <source>
        <dbReference type="ARBA" id="ARBA00022630"/>
    </source>
</evidence>
<proteinExistence type="inferred from homology"/>
<feature type="domain" description="FAD/NAD(P)-binding" evidence="8">
    <location>
        <begin position="1"/>
        <end position="348"/>
    </location>
</feature>
<dbReference type="InterPro" id="IPR004099">
    <property type="entry name" value="Pyr_nucl-diS_OxRdtase_dimer"/>
</dbReference>
<dbReference type="SUPFAM" id="SSF55424">
    <property type="entry name" value="FAD/NAD-linked reductases, dimerisation (C-terminal) domain"/>
    <property type="match status" value="1"/>
</dbReference>
<keyword evidence="3" id="KW-0285">Flavoprotein</keyword>